<reference evidence="2 3" key="1">
    <citation type="submission" date="2024-04" db="EMBL/GenBank/DDBJ databases">
        <title>Phyllosticta paracitricarpa is synonymous to the EU quarantine fungus P. citricarpa based on phylogenomic analyses.</title>
        <authorList>
            <consortium name="Lawrence Berkeley National Laboratory"/>
            <person name="Van ingen-buijs V.A."/>
            <person name="Van westerhoven A.C."/>
            <person name="Haridas S."/>
            <person name="Skiadas P."/>
            <person name="Martin F."/>
            <person name="Groenewald J.Z."/>
            <person name="Crous P.W."/>
            <person name="Seidl M.F."/>
        </authorList>
    </citation>
    <scope>NUCLEOTIDE SEQUENCE [LARGE SCALE GENOMIC DNA]</scope>
    <source>
        <strain evidence="2 3">CPC 17464</strain>
    </source>
</reference>
<evidence type="ECO:0000313" key="3">
    <source>
        <dbReference type="Proteomes" id="UP001360953"/>
    </source>
</evidence>
<sequence length="143" mass="16511">MRSLLALCWAYYLETPFVECQTTQADHRLLHTSSFADLRHWDSRKRRPALFGNLSRAWSRFCTRAVSPRQCEFATQRIVEQGPRVLKFAGRGGNRGPLSCRRISNGPWLWCQDDVTVPPSQSWKSQRLKRQSCAIKNSTARSL</sequence>
<accession>A0ABR1LZ08</accession>
<dbReference type="RefSeq" id="XP_066657047.1">
    <property type="nucleotide sequence ID" value="XM_066799794.1"/>
</dbReference>
<evidence type="ECO:0008006" key="4">
    <source>
        <dbReference type="Google" id="ProtNLM"/>
    </source>
</evidence>
<keyword evidence="3" id="KW-1185">Reference proteome</keyword>
<evidence type="ECO:0000256" key="1">
    <source>
        <dbReference type="SAM" id="SignalP"/>
    </source>
</evidence>
<gene>
    <name evidence="2" type="ORF">J3D65DRAFT_619774</name>
</gene>
<organism evidence="2 3">
    <name type="scientific">Phyllosticta citribraziliensis</name>
    <dbReference type="NCBI Taxonomy" id="989973"/>
    <lineage>
        <taxon>Eukaryota</taxon>
        <taxon>Fungi</taxon>
        <taxon>Dikarya</taxon>
        <taxon>Ascomycota</taxon>
        <taxon>Pezizomycotina</taxon>
        <taxon>Dothideomycetes</taxon>
        <taxon>Dothideomycetes incertae sedis</taxon>
        <taxon>Botryosphaeriales</taxon>
        <taxon>Phyllostictaceae</taxon>
        <taxon>Phyllosticta</taxon>
    </lineage>
</organism>
<dbReference type="GeneID" id="92032700"/>
<name>A0ABR1LZ08_9PEZI</name>
<keyword evidence="1" id="KW-0732">Signal</keyword>
<dbReference type="EMBL" id="JBBPEH010000004">
    <property type="protein sequence ID" value="KAK7539776.1"/>
    <property type="molecule type" value="Genomic_DNA"/>
</dbReference>
<comment type="caution">
    <text evidence="2">The sequence shown here is derived from an EMBL/GenBank/DDBJ whole genome shotgun (WGS) entry which is preliminary data.</text>
</comment>
<evidence type="ECO:0000313" key="2">
    <source>
        <dbReference type="EMBL" id="KAK7539776.1"/>
    </source>
</evidence>
<feature type="signal peptide" evidence="1">
    <location>
        <begin position="1"/>
        <end position="20"/>
    </location>
</feature>
<feature type="chain" id="PRO_5045600244" description="Secreted protein" evidence="1">
    <location>
        <begin position="21"/>
        <end position="143"/>
    </location>
</feature>
<dbReference type="Proteomes" id="UP001360953">
    <property type="component" value="Unassembled WGS sequence"/>
</dbReference>
<proteinExistence type="predicted"/>
<protein>
    <recommendedName>
        <fullName evidence="4">Secreted protein</fullName>
    </recommendedName>
</protein>